<dbReference type="PANTHER" id="PTHR35271:SF1">
    <property type="entry name" value="ABC TRANSPORTER, SUBSTRATE-BINDING LIPOPROTEIN"/>
    <property type="match status" value="1"/>
</dbReference>
<dbReference type="EMBL" id="JACJJC010000012">
    <property type="protein sequence ID" value="MBM6704458.1"/>
    <property type="molecule type" value="Genomic_DNA"/>
</dbReference>
<organism evidence="1 2">
    <name type="scientific">Sutterella massiliensis</name>
    <dbReference type="NCBI Taxonomy" id="1816689"/>
    <lineage>
        <taxon>Bacteria</taxon>
        <taxon>Pseudomonadati</taxon>
        <taxon>Pseudomonadota</taxon>
        <taxon>Betaproteobacteria</taxon>
        <taxon>Burkholderiales</taxon>
        <taxon>Sutterellaceae</taxon>
        <taxon>Sutterella</taxon>
    </lineage>
</organism>
<evidence type="ECO:0000313" key="2">
    <source>
        <dbReference type="Proteomes" id="UP000715095"/>
    </source>
</evidence>
<gene>
    <name evidence="1" type="ORF">H6A60_08190</name>
</gene>
<dbReference type="RefSeq" id="WP_205103307.1">
    <property type="nucleotide sequence ID" value="NZ_JACJJC010000012.1"/>
</dbReference>
<dbReference type="CDD" id="cd06325">
    <property type="entry name" value="PBP1_ABC_unchar_transporter"/>
    <property type="match status" value="1"/>
</dbReference>
<reference evidence="1 2" key="1">
    <citation type="journal article" date="2021" name="Sci. Rep.">
        <title>The distribution of antibiotic resistance genes in chicken gut microbiota commensals.</title>
        <authorList>
            <person name="Juricova H."/>
            <person name="Matiasovicova J."/>
            <person name="Kubasova T."/>
            <person name="Cejkova D."/>
            <person name="Rychlik I."/>
        </authorList>
    </citation>
    <scope>NUCLEOTIDE SEQUENCE [LARGE SCALE GENOMIC DNA]</scope>
    <source>
        <strain evidence="1 2">An829</strain>
    </source>
</reference>
<dbReference type="Proteomes" id="UP000715095">
    <property type="component" value="Unassembled WGS sequence"/>
</dbReference>
<evidence type="ECO:0000313" key="1">
    <source>
        <dbReference type="EMBL" id="MBM6704458.1"/>
    </source>
</evidence>
<protein>
    <submittedName>
        <fullName evidence="1">ABC transporter substrate-binding protein</fullName>
    </submittedName>
</protein>
<proteinExistence type="predicted"/>
<dbReference type="PANTHER" id="PTHR35271">
    <property type="entry name" value="ABC TRANSPORTER, SUBSTRATE-BINDING LIPOPROTEIN-RELATED"/>
    <property type="match status" value="1"/>
</dbReference>
<dbReference type="Pfam" id="PF04392">
    <property type="entry name" value="ABC_sub_bind"/>
    <property type="match status" value="1"/>
</dbReference>
<sequence length="366" mass="37379">MTSNRHDAIRTQSVCLSRRSMLGACLIASFGGSILLTGCGEDAAKKTAAAPAGAPAAGAAAATNVAKKIGIVQLITHEALDDAVRGFRERLTELGYAVDGAAGKDGKAATIDLQNAHGDTATLQAIVSRFVSNDCDLIYAVSTPALQAAARATRTIPIVATAVTSFERAKVVKSDAKPSGNVTGVSNAGPIDKQLELLLSMLPQDAAPAIGVLYTASEDNSLVQVERLRAAAEKKGVKLVETAVASVNDIQQCVASLAGKVSGIWVPTDNVLASGSPILAKSAAQAKIPLVAGDLSFVQGGCLATVTVSHYELGRMTAEMGVEILEGRAKPGDMPIGSAKTTKTVWNKAAAEALGIKIPEGAEVIG</sequence>
<dbReference type="SUPFAM" id="SSF53822">
    <property type="entry name" value="Periplasmic binding protein-like I"/>
    <property type="match status" value="1"/>
</dbReference>
<keyword evidence="2" id="KW-1185">Reference proteome</keyword>
<comment type="caution">
    <text evidence="1">The sequence shown here is derived from an EMBL/GenBank/DDBJ whole genome shotgun (WGS) entry which is preliminary data.</text>
</comment>
<name>A0ABS2DT69_9BURK</name>
<accession>A0ABS2DT69</accession>
<dbReference type="Gene3D" id="3.40.50.2300">
    <property type="match status" value="2"/>
</dbReference>
<dbReference type="InterPro" id="IPR007487">
    <property type="entry name" value="ABC_transpt-TYRBP-like"/>
</dbReference>
<dbReference type="InterPro" id="IPR028082">
    <property type="entry name" value="Peripla_BP_I"/>
</dbReference>